<evidence type="ECO:0000256" key="1">
    <source>
        <dbReference type="SAM" id="Phobius"/>
    </source>
</evidence>
<feature type="transmembrane region" description="Helical" evidence="1">
    <location>
        <begin position="35"/>
        <end position="55"/>
    </location>
</feature>
<proteinExistence type="predicted"/>
<keyword evidence="3" id="KW-1185">Reference proteome</keyword>
<feature type="transmembrane region" description="Helical" evidence="1">
    <location>
        <begin position="309"/>
        <end position="328"/>
    </location>
</feature>
<feature type="transmembrane region" description="Helical" evidence="1">
    <location>
        <begin position="143"/>
        <end position="161"/>
    </location>
</feature>
<evidence type="ECO:0000313" key="2">
    <source>
        <dbReference type="EMBL" id="GMG84642.1"/>
    </source>
</evidence>
<dbReference type="EMBL" id="BSYI01000040">
    <property type="protein sequence ID" value="GMG84642.1"/>
    <property type="molecule type" value="Genomic_DNA"/>
</dbReference>
<keyword evidence="1" id="KW-1133">Transmembrane helix</keyword>
<accession>A0ABQ6LNR9</accession>
<keyword evidence="1" id="KW-0472">Membrane</keyword>
<organism evidence="2 3">
    <name type="scientific">Paralimibaculum aggregatum</name>
    <dbReference type="NCBI Taxonomy" id="3036245"/>
    <lineage>
        <taxon>Bacteria</taxon>
        <taxon>Pseudomonadati</taxon>
        <taxon>Pseudomonadota</taxon>
        <taxon>Alphaproteobacteria</taxon>
        <taxon>Rhodobacterales</taxon>
        <taxon>Paracoccaceae</taxon>
        <taxon>Paralimibaculum</taxon>
    </lineage>
</organism>
<dbReference type="Proteomes" id="UP001239909">
    <property type="component" value="Unassembled WGS sequence"/>
</dbReference>
<protein>
    <recommendedName>
        <fullName evidence="4">DUF2157 domain-containing protein</fullName>
    </recommendedName>
</protein>
<dbReference type="RefSeq" id="WP_285673725.1">
    <property type="nucleotide sequence ID" value="NZ_BSYI01000040.1"/>
</dbReference>
<feature type="transmembrane region" description="Helical" evidence="1">
    <location>
        <begin position="251"/>
        <end position="271"/>
    </location>
</feature>
<feature type="transmembrane region" description="Helical" evidence="1">
    <location>
        <begin position="167"/>
        <end position="185"/>
    </location>
</feature>
<reference evidence="2 3" key="1">
    <citation type="submission" date="2023-04" db="EMBL/GenBank/DDBJ databases">
        <title>Marinoamorphus aggregata gen. nov., sp. Nov., isolate from tissue of brittle star Ophioplocus japonicus.</title>
        <authorList>
            <person name="Kawano K."/>
            <person name="Sawayama S."/>
            <person name="Nakagawa S."/>
        </authorList>
    </citation>
    <scope>NUCLEOTIDE SEQUENCE [LARGE SCALE GENOMIC DNA]</scope>
    <source>
        <strain evidence="2 3">NKW23</strain>
    </source>
</reference>
<keyword evidence="1" id="KW-0812">Transmembrane</keyword>
<feature type="transmembrane region" description="Helical" evidence="1">
    <location>
        <begin position="358"/>
        <end position="376"/>
    </location>
</feature>
<evidence type="ECO:0008006" key="4">
    <source>
        <dbReference type="Google" id="ProtNLM"/>
    </source>
</evidence>
<feature type="transmembrane region" description="Helical" evidence="1">
    <location>
        <begin position="88"/>
        <end position="108"/>
    </location>
</feature>
<feature type="transmembrane region" description="Helical" evidence="1">
    <location>
        <begin position="220"/>
        <end position="239"/>
    </location>
</feature>
<feature type="transmembrane region" description="Helical" evidence="1">
    <location>
        <begin position="335"/>
        <end position="352"/>
    </location>
</feature>
<sequence length="391" mass="40399">MRWLVDIDRGVAEGLLAPEAGEALKARARAEAMDFGINVLLIGGICTVLLGVLALSPTAEGLTLTGAALTLISGAALGRLAARHRLPASAGAVIGLASLAGGLVSLAIEMAGDTGPAIWIGLAILAGGLALRQFGPAHLRPMGAWAAVFGGAAHLAGTFGLDDAAGLGWLAMLDAAAVLLLLGLALDLRLLTALAVFALAGTLATTAYDHASYLLAVYEPGIAIVMMGGLALLAALLAPRLAERWARHGRIFGLMALIWVNLAFWVGSLWGDRPGESLRAPPRSAFATAQDYREARRAFRETLVEIPEGAFALGWAVLLVAVAVWAGLTGRRSVLNAAAVFGAIHFYTQWFERLETEPLTVIAAGAIAIAAAWGMLRLNAWMEARAAAGGG</sequence>
<gene>
    <name evidence="2" type="ORF">LNKW23_38580</name>
</gene>
<name>A0ABQ6LNR9_9RHOB</name>
<evidence type="ECO:0000313" key="3">
    <source>
        <dbReference type="Proteomes" id="UP001239909"/>
    </source>
</evidence>
<feature type="transmembrane region" description="Helical" evidence="1">
    <location>
        <begin position="61"/>
        <end position="81"/>
    </location>
</feature>
<feature type="transmembrane region" description="Helical" evidence="1">
    <location>
        <begin position="190"/>
        <end position="208"/>
    </location>
</feature>
<feature type="transmembrane region" description="Helical" evidence="1">
    <location>
        <begin position="114"/>
        <end position="131"/>
    </location>
</feature>
<comment type="caution">
    <text evidence="2">The sequence shown here is derived from an EMBL/GenBank/DDBJ whole genome shotgun (WGS) entry which is preliminary data.</text>
</comment>